<dbReference type="RefSeq" id="WP_270158174.1">
    <property type="nucleotide sequence ID" value="NZ_JAPNNL010000146.1"/>
</dbReference>
<sequence length="189" mass="22014">MKDFWPLIEQFQTGGTKSAQAEWLRRGLLCRTKTDVEDFYLWVAVRLKEINSYDMYGAFYNCFGIGSLDGFFEFQPWLITLGRDVFISVASNPDNLIDIPQVRFLLHLLESGRGWSFENSPAFGELDIVICDAYTMLEGDVKYLDDIVSLHGLNASIFELEGHQWDIDDQNQVRVRLPKIYRYKYQENT</sequence>
<comment type="caution">
    <text evidence="2">The sequence shown here is derived from an EMBL/GenBank/DDBJ whole genome shotgun (WGS) entry which is preliminary data.</text>
</comment>
<dbReference type="Proteomes" id="UP001144036">
    <property type="component" value="Unassembled WGS sequence"/>
</dbReference>
<keyword evidence="3" id="KW-1185">Reference proteome</keyword>
<evidence type="ECO:0000259" key="1">
    <source>
        <dbReference type="Pfam" id="PF14024"/>
    </source>
</evidence>
<evidence type="ECO:0000313" key="2">
    <source>
        <dbReference type="EMBL" id="MDA0637270.1"/>
    </source>
</evidence>
<feature type="domain" description="DUF4240" evidence="1">
    <location>
        <begin position="2"/>
        <end position="134"/>
    </location>
</feature>
<name>A0ABT4SJI4_9ACTN</name>
<protein>
    <submittedName>
        <fullName evidence="2">DUF4240 domain-containing protein</fullName>
    </submittedName>
</protein>
<accession>A0ABT4SJI4</accession>
<reference evidence="2" key="1">
    <citation type="submission" date="2022-11" db="EMBL/GenBank/DDBJ databases">
        <title>Nonomuraea corallina sp. nov., a new species of the genus Nonomuraea isolated from sea side sediment in Thai sea.</title>
        <authorList>
            <person name="Ngamcharungchit C."/>
            <person name="Matsumoto A."/>
            <person name="Suriyachadkun C."/>
            <person name="Panbangred W."/>
            <person name="Inahashi Y."/>
            <person name="Intra B."/>
        </authorList>
    </citation>
    <scope>NUCLEOTIDE SEQUENCE</scope>
    <source>
        <strain evidence="2">MCN248</strain>
    </source>
</reference>
<organism evidence="2 3">
    <name type="scientific">Nonomuraea corallina</name>
    <dbReference type="NCBI Taxonomy" id="2989783"/>
    <lineage>
        <taxon>Bacteria</taxon>
        <taxon>Bacillati</taxon>
        <taxon>Actinomycetota</taxon>
        <taxon>Actinomycetes</taxon>
        <taxon>Streptosporangiales</taxon>
        <taxon>Streptosporangiaceae</taxon>
        <taxon>Nonomuraea</taxon>
    </lineage>
</organism>
<dbReference type="EMBL" id="JAPNNL010000146">
    <property type="protein sequence ID" value="MDA0637270.1"/>
    <property type="molecule type" value="Genomic_DNA"/>
</dbReference>
<dbReference type="Pfam" id="PF14024">
    <property type="entry name" value="DUF4240"/>
    <property type="match status" value="1"/>
</dbReference>
<dbReference type="InterPro" id="IPR025334">
    <property type="entry name" value="DUF4240"/>
</dbReference>
<evidence type="ECO:0000313" key="3">
    <source>
        <dbReference type="Proteomes" id="UP001144036"/>
    </source>
</evidence>
<proteinExistence type="predicted"/>
<gene>
    <name evidence="2" type="ORF">OUY22_28035</name>
</gene>